<accession>A0A7R9KXX9</accession>
<dbReference type="PANTHER" id="PTHR48178:SF1">
    <property type="entry name" value="PEROXISOME BIOGENESIS FACTOR 2"/>
    <property type="match status" value="1"/>
</dbReference>
<evidence type="ECO:0000313" key="20">
    <source>
        <dbReference type="Proteomes" id="UP000759131"/>
    </source>
</evidence>
<dbReference type="Proteomes" id="UP000759131">
    <property type="component" value="Unassembled WGS sequence"/>
</dbReference>
<evidence type="ECO:0000256" key="3">
    <source>
        <dbReference type="ARBA" id="ARBA00008704"/>
    </source>
</evidence>
<dbReference type="EMBL" id="CAJPIZ010009053">
    <property type="protein sequence ID" value="CAG2111571.1"/>
    <property type="molecule type" value="Genomic_DNA"/>
</dbReference>
<feature type="domain" description="Pex N-terminal" evidence="18">
    <location>
        <begin position="52"/>
        <end position="208"/>
    </location>
</feature>
<evidence type="ECO:0000256" key="16">
    <source>
        <dbReference type="ARBA" id="ARBA00034438"/>
    </source>
</evidence>
<comment type="pathway">
    <text evidence="2">Protein modification; protein ubiquitination.</text>
</comment>
<sequence length="309" mass="35596">MAEGMDTKAVRMDTIYSLRVNQIDSKSLDSELNAMFETKVNDLESDALRGLSPEVMAFIKAYIWMNTVHRKGSSIGQSLLELQYYDLSDNTIVGHLNAYQKSAMVCTQIVFPWLQQRVNSHRIGHYIHIIDNLYKTCDLINGLIFLYNGKYRTCWEAVMRMGTGVQSDHHNWSHNELYLEIMNRELLWHTFAQLLSFVLPLINWYRLKNSCVNTFRSLISSSRPTIESNIGLRVSNDLNNCVICNEWPINGHEIGCRHVFCYYCLMSNFMSDPINGFTLKTSSGEEWLKSPMLSTAADCIQSPFCRLLD</sequence>
<comment type="subcellular location">
    <subcellularLocation>
        <location evidence="1">Peroxisome membrane</location>
        <topology evidence="1">Multi-pass membrane protein</topology>
    </subcellularLocation>
</comment>
<keyword evidence="8" id="KW-0863">Zinc-finger</keyword>
<evidence type="ECO:0000256" key="13">
    <source>
        <dbReference type="ARBA" id="ARBA00023136"/>
    </source>
</evidence>
<comment type="catalytic activity">
    <reaction evidence="16">
        <text>[E2 ubiquitin-conjugating enzyme]-S-ubiquitinyl-L-cysteine + [acceptor protein]-L-cysteine = [E2 ubiquitin-conjugating enzyme]-L-cysteine + [acceptor protein]-S-ubiquitinyl-L-cysteine.</text>
        <dbReference type="EC" id="2.3.2.36"/>
    </reaction>
</comment>
<evidence type="ECO:0000256" key="2">
    <source>
        <dbReference type="ARBA" id="ARBA00004906"/>
    </source>
</evidence>
<evidence type="ECO:0000256" key="4">
    <source>
        <dbReference type="ARBA" id="ARBA00022448"/>
    </source>
</evidence>
<keyword evidence="7" id="KW-0479">Metal-binding</keyword>
<evidence type="ECO:0000256" key="7">
    <source>
        <dbReference type="ARBA" id="ARBA00022723"/>
    </source>
</evidence>
<dbReference type="InterPro" id="IPR017907">
    <property type="entry name" value="Znf_RING_CS"/>
</dbReference>
<dbReference type="GO" id="GO:0008270">
    <property type="term" value="F:zinc ion binding"/>
    <property type="evidence" value="ECO:0007669"/>
    <property type="project" value="UniProtKB-KW"/>
</dbReference>
<dbReference type="SUPFAM" id="SSF57850">
    <property type="entry name" value="RING/U-box"/>
    <property type="match status" value="1"/>
</dbReference>
<evidence type="ECO:0000256" key="9">
    <source>
        <dbReference type="ARBA" id="ARBA00022786"/>
    </source>
</evidence>
<comment type="similarity">
    <text evidence="3">Belongs to the pex2/pex10/pex12 family.</text>
</comment>
<keyword evidence="12" id="KW-1133">Transmembrane helix</keyword>
<dbReference type="PANTHER" id="PTHR48178">
    <property type="entry name" value="PEROXISOME BIOGENESIS FACTOR 2"/>
    <property type="match status" value="1"/>
</dbReference>
<evidence type="ECO:0000256" key="15">
    <source>
        <dbReference type="ARBA" id="ARBA00032511"/>
    </source>
</evidence>
<name>A0A7R9KXX9_9ACAR</name>
<dbReference type="InterPro" id="IPR006845">
    <property type="entry name" value="Pex_N"/>
</dbReference>
<evidence type="ECO:0000256" key="11">
    <source>
        <dbReference type="ARBA" id="ARBA00022927"/>
    </source>
</evidence>
<keyword evidence="4" id="KW-0813">Transport</keyword>
<dbReference type="GO" id="GO:0016558">
    <property type="term" value="P:protein import into peroxisome matrix"/>
    <property type="evidence" value="ECO:0007669"/>
    <property type="project" value="InterPro"/>
</dbReference>
<keyword evidence="10" id="KW-0862">Zinc</keyword>
<evidence type="ECO:0000256" key="6">
    <source>
        <dbReference type="ARBA" id="ARBA00022692"/>
    </source>
</evidence>
<evidence type="ECO:0000256" key="10">
    <source>
        <dbReference type="ARBA" id="ARBA00022833"/>
    </source>
</evidence>
<keyword evidence="20" id="KW-1185">Reference proteome</keyword>
<dbReference type="EMBL" id="OC863628">
    <property type="protein sequence ID" value="CAD7631141.1"/>
    <property type="molecule type" value="Genomic_DNA"/>
</dbReference>
<keyword evidence="9" id="KW-0833">Ubl conjugation pathway</keyword>
<evidence type="ECO:0000256" key="5">
    <source>
        <dbReference type="ARBA" id="ARBA00022679"/>
    </source>
</evidence>
<dbReference type="GO" id="GO:0005778">
    <property type="term" value="C:peroxisomal membrane"/>
    <property type="evidence" value="ECO:0007669"/>
    <property type="project" value="UniProtKB-SubCell"/>
</dbReference>
<keyword evidence="11" id="KW-0653">Protein transport</keyword>
<dbReference type="GO" id="GO:0061630">
    <property type="term" value="F:ubiquitin protein ligase activity"/>
    <property type="evidence" value="ECO:0007669"/>
    <property type="project" value="UniProtKB-EC"/>
</dbReference>
<evidence type="ECO:0000313" key="19">
    <source>
        <dbReference type="EMBL" id="CAD7631141.1"/>
    </source>
</evidence>
<proteinExistence type="inferred from homology"/>
<reference evidence="19" key="1">
    <citation type="submission" date="2020-11" db="EMBL/GenBank/DDBJ databases">
        <authorList>
            <person name="Tran Van P."/>
        </authorList>
    </citation>
    <scope>NUCLEOTIDE SEQUENCE</scope>
</reference>
<dbReference type="PROSITE" id="PS00518">
    <property type="entry name" value="ZF_RING_1"/>
    <property type="match status" value="1"/>
</dbReference>
<dbReference type="Pfam" id="PF04757">
    <property type="entry name" value="Pex2_Pex12"/>
    <property type="match status" value="1"/>
</dbReference>
<organism evidence="19">
    <name type="scientific">Medioppia subpectinata</name>
    <dbReference type="NCBI Taxonomy" id="1979941"/>
    <lineage>
        <taxon>Eukaryota</taxon>
        <taxon>Metazoa</taxon>
        <taxon>Ecdysozoa</taxon>
        <taxon>Arthropoda</taxon>
        <taxon>Chelicerata</taxon>
        <taxon>Arachnida</taxon>
        <taxon>Acari</taxon>
        <taxon>Acariformes</taxon>
        <taxon>Sarcoptiformes</taxon>
        <taxon>Oribatida</taxon>
        <taxon>Brachypylina</taxon>
        <taxon>Oppioidea</taxon>
        <taxon>Oppiidae</taxon>
        <taxon>Medioppia</taxon>
    </lineage>
</organism>
<evidence type="ECO:0000256" key="1">
    <source>
        <dbReference type="ARBA" id="ARBA00004585"/>
    </source>
</evidence>
<dbReference type="AlphaFoldDB" id="A0A7R9KXX9"/>
<keyword evidence="13" id="KW-0472">Membrane</keyword>
<keyword evidence="14" id="KW-0576">Peroxisome</keyword>
<dbReference type="OrthoDB" id="1701437at2759"/>
<protein>
    <recommendedName>
        <fullName evidence="17">RING-type E3 ubiquitin transferase (cysteine targeting)</fullName>
        <ecNumber evidence="17">2.3.2.36</ecNumber>
    </recommendedName>
    <alternativeName>
        <fullName evidence="15">Peroxin-2</fullName>
    </alternativeName>
</protein>
<keyword evidence="6" id="KW-0812">Transmembrane</keyword>
<evidence type="ECO:0000256" key="12">
    <source>
        <dbReference type="ARBA" id="ARBA00022989"/>
    </source>
</evidence>
<evidence type="ECO:0000256" key="14">
    <source>
        <dbReference type="ARBA" id="ARBA00023140"/>
    </source>
</evidence>
<dbReference type="EC" id="2.3.2.36" evidence="17"/>
<dbReference type="InterPro" id="IPR025654">
    <property type="entry name" value="PEX2/10"/>
</dbReference>
<evidence type="ECO:0000256" key="17">
    <source>
        <dbReference type="ARBA" id="ARBA00034523"/>
    </source>
</evidence>
<evidence type="ECO:0000256" key="8">
    <source>
        <dbReference type="ARBA" id="ARBA00022771"/>
    </source>
</evidence>
<evidence type="ECO:0000259" key="18">
    <source>
        <dbReference type="Pfam" id="PF04757"/>
    </source>
</evidence>
<keyword evidence="5" id="KW-0808">Transferase</keyword>
<gene>
    <name evidence="19" type="ORF">OSB1V03_LOCUS11550</name>
</gene>